<sequence>FSAWTTVLGNPSRMIPFWHDSFFIASSIIPTTKSS</sequence>
<dbReference type="EMBL" id="HG996471">
    <property type="protein sequence ID" value="CAG1847843.1"/>
    <property type="molecule type" value="Genomic_DNA"/>
</dbReference>
<gene>
    <name evidence="1" type="ORF">GSMUA_176380.1</name>
</gene>
<feature type="non-terminal residue" evidence="1">
    <location>
        <position position="1"/>
    </location>
</feature>
<name>A0A8D7FBM5_MUSAM</name>
<evidence type="ECO:0000313" key="1">
    <source>
        <dbReference type="EMBL" id="CAG1847843.1"/>
    </source>
</evidence>
<dbReference type="AlphaFoldDB" id="A0A8D7FBM5"/>
<accession>A0A8D7FBM5</accession>
<protein>
    <submittedName>
        <fullName evidence="1">(wild Malaysian banana) hypothetical protein</fullName>
    </submittedName>
</protein>
<organism evidence="1">
    <name type="scientific">Musa acuminata subsp. malaccensis</name>
    <name type="common">Wild banana</name>
    <name type="synonym">Musa malaccensis</name>
    <dbReference type="NCBI Taxonomy" id="214687"/>
    <lineage>
        <taxon>Eukaryota</taxon>
        <taxon>Viridiplantae</taxon>
        <taxon>Streptophyta</taxon>
        <taxon>Embryophyta</taxon>
        <taxon>Tracheophyta</taxon>
        <taxon>Spermatophyta</taxon>
        <taxon>Magnoliopsida</taxon>
        <taxon>Liliopsida</taxon>
        <taxon>Zingiberales</taxon>
        <taxon>Musaceae</taxon>
        <taxon>Musa</taxon>
    </lineage>
</organism>
<proteinExistence type="predicted"/>
<reference evidence="1" key="1">
    <citation type="submission" date="2021-03" db="EMBL/GenBank/DDBJ databases">
        <authorList>
            <consortium name="Genoscope - CEA"/>
            <person name="William W."/>
        </authorList>
    </citation>
    <scope>NUCLEOTIDE SEQUENCE</scope>
    <source>
        <strain evidence="1">Doubled-haploid Pahang</strain>
    </source>
</reference>